<proteinExistence type="inferred from homology"/>
<dbReference type="PROSITE" id="PS51352">
    <property type="entry name" value="THIOREDOXIN_2"/>
    <property type="match status" value="1"/>
</dbReference>
<evidence type="ECO:0000256" key="2">
    <source>
        <dbReference type="ARBA" id="ARBA00023008"/>
    </source>
</evidence>
<evidence type="ECO:0000259" key="5">
    <source>
        <dbReference type="PROSITE" id="PS51352"/>
    </source>
</evidence>
<evidence type="ECO:0000313" key="7">
    <source>
        <dbReference type="Proteomes" id="UP000202259"/>
    </source>
</evidence>
<dbReference type="InterPro" id="IPR036249">
    <property type="entry name" value="Thioredoxin-like_sf"/>
</dbReference>
<dbReference type="InterPro" id="IPR003782">
    <property type="entry name" value="SCO1/SenC"/>
</dbReference>
<organism evidence="6 7">
    <name type="scientific">Cognaticolwellia beringensis</name>
    <dbReference type="NCBI Taxonomy" id="1967665"/>
    <lineage>
        <taxon>Bacteria</taxon>
        <taxon>Pseudomonadati</taxon>
        <taxon>Pseudomonadota</taxon>
        <taxon>Gammaproteobacteria</taxon>
        <taxon>Alteromonadales</taxon>
        <taxon>Colwelliaceae</taxon>
        <taxon>Cognaticolwellia</taxon>
    </lineage>
</organism>
<dbReference type="EMBL" id="CP020465">
    <property type="protein sequence ID" value="ASP47623.1"/>
    <property type="molecule type" value="Genomic_DNA"/>
</dbReference>
<evidence type="ECO:0000256" key="1">
    <source>
        <dbReference type="ARBA" id="ARBA00010996"/>
    </source>
</evidence>
<keyword evidence="7" id="KW-1185">Reference proteome</keyword>
<gene>
    <name evidence="6" type="ORF">B5D82_07565</name>
</gene>
<dbReference type="Gene3D" id="3.40.30.10">
    <property type="entry name" value="Glutaredoxin"/>
    <property type="match status" value="1"/>
</dbReference>
<evidence type="ECO:0000256" key="3">
    <source>
        <dbReference type="PIRSR" id="PIRSR603782-1"/>
    </source>
</evidence>
<dbReference type="InterPro" id="IPR013766">
    <property type="entry name" value="Thioredoxin_domain"/>
</dbReference>
<dbReference type="SUPFAM" id="SSF52833">
    <property type="entry name" value="Thioredoxin-like"/>
    <property type="match status" value="1"/>
</dbReference>
<comment type="similarity">
    <text evidence="1">Belongs to the SCO1/2 family.</text>
</comment>
<evidence type="ECO:0000313" key="6">
    <source>
        <dbReference type="EMBL" id="ASP47623.1"/>
    </source>
</evidence>
<dbReference type="GO" id="GO:0046872">
    <property type="term" value="F:metal ion binding"/>
    <property type="evidence" value="ECO:0007669"/>
    <property type="project" value="UniProtKB-KW"/>
</dbReference>
<dbReference type="PANTHER" id="PTHR12151:SF25">
    <property type="entry name" value="LINALOOL DEHYDRATASE_ISOMERASE DOMAIN-CONTAINING PROTEIN"/>
    <property type="match status" value="1"/>
</dbReference>
<dbReference type="AlphaFoldDB" id="A0A222G7P0"/>
<sequence>MIKIVTLIVALGALAAGVMLFSQLNQKAPVEFALHYQQARDIKSFELTDHLGEKFNNESLKGQWSWVFFGYTSCPDVCPTTLQEMNFIYDDLKAIAENNQVLLVSVDPKRDTQEKLASYIGYFNPEFKALHGNHGALFPFARNLGLMYAITESDIAQQANSDAIENHGATATNYLVDHSASLVLINPAGKVEAIFKPKQALGAVPVIEGDKLVSDFAKIVALY</sequence>
<dbReference type="OrthoDB" id="9790194at2"/>
<dbReference type="Pfam" id="PF02630">
    <property type="entry name" value="SCO1-SenC"/>
    <property type="match status" value="1"/>
</dbReference>
<reference evidence="6 7" key="1">
    <citation type="submission" date="2017-08" db="EMBL/GenBank/DDBJ databases">
        <title>Complete genome of Colwellia sp. NB097-1, a psychrophile bacterium ioslated from Bering Sea.</title>
        <authorList>
            <person name="Chen X."/>
        </authorList>
    </citation>
    <scope>NUCLEOTIDE SEQUENCE [LARGE SCALE GENOMIC DNA]</scope>
    <source>
        <strain evidence="6 7">NB097-1</strain>
    </source>
</reference>
<feature type="binding site" evidence="3">
    <location>
        <position position="74"/>
    </location>
    <ligand>
        <name>Cu cation</name>
        <dbReference type="ChEBI" id="CHEBI:23378"/>
    </ligand>
</feature>
<name>A0A222G7P0_9GAMM</name>
<dbReference type="KEGG" id="cber:B5D82_07565"/>
<feature type="domain" description="Thioredoxin" evidence="5">
    <location>
        <begin position="36"/>
        <end position="218"/>
    </location>
</feature>
<evidence type="ECO:0000256" key="4">
    <source>
        <dbReference type="PIRSR" id="PIRSR603782-2"/>
    </source>
</evidence>
<feature type="disulfide bond" description="Redox-active" evidence="4">
    <location>
        <begin position="74"/>
        <end position="78"/>
    </location>
</feature>
<dbReference type="CDD" id="cd02968">
    <property type="entry name" value="SCO"/>
    <property type="match status" value="1"/>
</dbReference>
<dbReference type="PANTHER" id="PTHR12151">
    <property type="entry name" value="ELECTRON TRANSPORT PROTIN SCO1/SENC FAMILY MEMBER"/>
    <property type="match status" value="1"/>
</dbReference>
<protein>
    <submittedName>
        <fullName evidence="6">SCO family protein</fullName>
    </submittedName>
</protein>
<keyword evidence="3" id="KW-0479">Metal-binding</keyword>
<dbReference type="Proteomes" id="UP000202259">
    <property type="component" value="Chromosome"/>
</dbReference>
<keyword evidence="2 3" id="KW-0186">Copper</keyword>
<accession>A0A222G7P0</accession>
<keyword evidence="4" id="KW-1015">Disulfide bond</keyword>
<feature type="binding site" evidence="3">
    <location>
        <position position="178"/>
    </location>
    <ligand>
        <name>Cu cation</name>
        <dbReference type="ChEBI" id="CHEBI:23378"/>
    </ligand>
</feature>
<dbReference type="RefSeq" id="WP_081150442.1">
    <property type="nucleotide sequence ID" value="NZ_CP020465.1"/>
</dbReference>
<feature type="binding site" evidence="3">
    <location>
        <position position="78"/>
    </location>
    <ligand>
        <name>Cu cation</name>
        <dbReference type="ChEBI" id="CHEBI:23378"/>
    </ligand>
</feature>